<dbReference type="InterPro" id="IPR003661">
    <property type="entry name" value="HisK_dim/P_dom"/>
</dbReference>
<evidence type="ECO:0000259" key="9">
    <source>
        <dbReference type="PROSITE" id="PS50112"/>
    </source>
</evidence>
<feature type="coiled-coil region" evidence="7">
    <location>
        <begin position="658"/>
        <end position="692"/>
    </location>
</feature>
<keyword evidence="4" id="KW-0547">Nucleotide-binding</keyword>
<protein>
    <submittedName>
        <fullName evidence="11">PAS domain-containing protein</fullName>
    </submittedName>
</protein>
<dbReference type="InterPro" id="IPR035965">
    <property type="entry name" value="PAS-like_dom_sf"/>
</dbReference>
<dbReference type="Pfam" id="PF13426">
    <property type="entry name" value="PAS_9"/>
    <property type="match status" value="2"/>
</dbReference>
<dbReference type="Proteomes" id="UP000431264">
    <property type="component" value="Unassembled WGS sequence"/>
</dbReference>
<dbReference type="Pfam" id="PF00989">
    <property type="entry name" value="PAS"/>
    <property type="match status" value="1"/>
</dbReference>
<dbReference type="GO" id="GO:0000166">
    <property type="term" value="F:nucleotide binding"/>
    <property type="evidence" value="ECO:0007669"/>
    <property type="project" value="UniProtKB-KW"/>
</dbReference>
<feature type="domain" description="Histidine kinase" evidence="8">
    <location>
        <begin position="688"/>
        <end position="896"/>
    </location>
</feature>
<dbReference type="InterPro" id="IPR001610">
    <property type="entry name" value="PAC"/>
</dbReference>
<dbReference type="GO" id="GO:0006355">
    <property type="term" value="P:regulation of DNA-templated transcription"/>
    <property type="evidence" value="ECO:0007669"/>
    <property type="project" value="InterPro"/>
</dbReference>
<evidence type="ECO:0000256" key="2">
    <source>
        <dbReference type="ARBA" id="ARBA00022553"/>
    </source>
</evidence>
<dbReference type="Pfam" id="PF00512">
    <property type="entry name" value="HisKA"/>
    <property type="match status" value="1"/>
</dbReference>
<feature type="domain" description="PAC" evidence="10">
    <location>
        <begin position="618"/>
        <end position="670"/>
    </location>
</feature>
<evidence type="ECO:0000256" key="6">
    <source>
        <dbReference type="ARBA" id="ARBA00023293"/>
    </source>
</evidence>
<evidence type="ECO:0000313" key="12">
    <source>
        <dbReference type="Proteomes" id="UP000431264"/>
    </source>
</evidence>
<evidence type="ECO:0000259" key="8">
    <source>
        <dbReference type="PROSITE" id="PS50109"/>
    </source>
</evidence>
<name>A0A6I4IGT8_9FLAO</name>
<dbReference type="Pfam" id="PF02518">
    <property type="entry name" value="HATPase_c"/>
    <property type="match status" value="1"/>
</dbReference>
<dbReference type="InterPro" id="IPR036097">
    <property type="entry name" value="HisK_dim/P_sf"/>
</dbReference>
<dbReference type="SMART" id="SM00387">
    <property type="entry name" value="HATPase_c"/>
    <property type="match status" value="1"/>
</dbReference>
<keyword evidence="3" id="KW-0808">Transferase</keyword>
<dbReference type="PROSITE" id="PS50109">
    <property type="entry name" value="HIS_KIN"/>
    <property type="match status" value="1"/>
</dbReference>
<evidence type="ECO:0000256" key="4">
    <source>
        <dbReference type="ARBA" id="ARBA00022741"/>
    </source>
</evidence>
<dbReference type="SMART" id="SM00086">
    <property type="entry name" value="PAC"/>
    <property type="match status" value="3"/>
</dbReference>
<evidence type="ECO:0000256" key="7">
    <source>
        <dbReference type="SAM" id="Coils"/>
    </source>
</evidence>
<keyword evidence="6" id="KW-0141">cGMP biosynthesis</keyword>
<feature type="domain" description="PAS" evidence="9">
    <location>
        <begin position="289"/>
        <end position="360"/>
    </location>
</feature>
<dbReference type="NCBIfam" id="TIGR00229">
    <property type="entry name" value="sensory_box"/>
    <property type="match status" value="3"/>
</dbReference>
<evidence type="ECO:0000313" key="11">
    <source>
        <dbReference type="EMBL" id="MVO08915.1"/>
    </source>
</evidence>
<dbReference type="AlphaFoldDB" id="A0A6I4IGT8"/>
<feature type="domain" description="PAS" evidence="9">
    <location>
        <begin position="416"/>
        <end position="456"/>
    </location>
</feature>
<dbReference type="CDD" id="cd00130">
    <property type="entry name" value="PAS"/>
    <property type="match status" value="3"/>
</dbReference>
<evidence type="ECO:0000256" key="5">
    <source>
        <dbReference type="ARBA" id="ARBA00022777"/>
    </source>
</evidence>
<dbReference type="InterPro" id="IPR042463">
    <property type="entry name" value="HNOB_dom_associated_sf"/>
</dbReference>
<dbReference type="InterPro" id="IPR000700">
    <property type="entry name" value="PAS-assoc_C"/>
</dbReference>
<feature type="domain" description="PAS" evidence="9">
    <location>
        <begin position="545"/>
        <end position="615"/>
    </location>
</feature>
<dbReference type="InterPro" id="IPR004358">
    <property type="entry name" value="Sig_transdc_His_kin-like_C"/>
</dbReference>
<feature type="domain" description="PAC" evidence="10">
    <location>
        <begin position="240"/>
        <end position="292"/>
    </location>
</feature>
<accession>A0A6I4IGT8</accession>
<comment type="catalytic activity">
    <reaction evidence="1">
        <text>ATP + protein L-histidine = ADP + protein N-phospho-L-histidine.</text>
        <dbReference type="EC" id="2.7.13.3"/>
    </reaction>
</comment>
<proteinExistence type="predicted"/>
<dbReference type="InterPro" id="IPR005467">
    <property type="entry name" value="His_kinase_dom"/>
</dbReference>
<keyword evidence="7" id="KW-0175">Coiled coil</keyword>
<evidence type="ECO:0000256" key="3">
    <source>
        <dbReference type="ARBA" id="ARBA00022679"/>
    </source>
</evidence>
<dbReference type="InterPro" id="IPR052162">
    <property type="entry name" value="Sensor_kinase/Photoreceptor"/>
</dbReference>
<dbReference type="SUPFAM" id="SSF55785">
    <property type="entry name" value="PYP-like sensor domain (PAS domain)"/>
    <property type="match status" value="4"/>
</dbReference>
<sequence>MQDFQFNFNVSSFNEIFPFYILIDKDLQIVSLGKSLQKIIPSLTENSLFTEVFSVERPHIPSFSHENFKDTIETLVVLKSNLDATISLRGQINIHNEHYLFIGTPWFKSMEHVIEKNLTLHDFAIFDPLLDLLHVLKNQEINNQELKELLDTVNSQRKKLKKDKEELNKISLVASANKNGVVFTNPMGTIFWCNQSYLDLTGYTLDEIIGKTPVQIGKCDLSTPEELQKMVTAFFKGEFFDVEGYHAHKNGRPFWAKIKGQPVYDENKKLVQYFAIVENHDDEKEREEQLSVLSSIAEKNINSVIICNKDGLIEWVNDSFVEMSGFNKTELIGKKPGHLLQGTESDPETIQYLANQIQKGLPFSCEIINYSKNKKKYWVRIQGQALHNKNGEIIKFFAIEEDITLEKEFNQQLIESENRLTSLIENLQSGILLEDENRKIQIVNKKFCTMFGIQVEPELMKGFDCELAAQESKHFFKNPDQFLERIDVILKDKKNIISEEIELIDGRIFERSFLPIYKEGKYAGHLWSYDDVTLQKRYKESLEAERQKYSSIIANMNMGLLEVDNNDVVLFANQSFCEMSGYTLLDLLGSKASDLVLTEEGKTIIKNKNTIRTKGVSDSYEITSKTKTGDIKHWLISGAPNYNLNGEITGSIGIHLDITQQKNLELQKEQLLKKLEKQNDQLNEYAQVVSHDLKSPLRSIHSLITWIKEDNEKEFSEQTSQYLNMIESKVEKMDHLIHGILTYSKVNTEEVTDEKISIQEVVENCINIIHIPENITIQIDSYLPVIQADKFRMQQLFQNIISNAVNYIDKPEGLVTIACKENTNSYVFSIADNGPGIEKENQEKIFKIFQSFTQHEQSTGIGLSIVKRIVDNYGGKIWIESELKKGTTFFIKLPKN</sequence>
<dbReference type="GO" id="GO:0004383">
    <property type="term" value="F:guanylate cyclase activity"/>
    <property type="evidence" value="ECO:0007669"/>
    <property type="project" value="InterPro"/>
</dbReference>
<dbReference type="Gene3D" id="1.10.287.130">
    <property type="match status" value="1"/>
</dbReference>
<keyword evidence="5" id="KW-0418">Kinase</keyword>
<keyword evidence="12" id="KW-1185">Reference proteome</keyword>
<dbReference type="OrthoDB" id="9781208at2"/>
<gene>
    <name evidence="11" type="ORF">GOQ30_07025</name>
</gene>
<dbReference type="Gene3D" id="3.30.450.20">
    <property type="entry name" value="PAS domain"/>
    <property type="match status" value="4"/>
</dbReference>
<dbReference type="SUPFAM" id="SSF47384">
    <property type="entry name" value="Homodimeric domain of signal transducing histidine kinase"/>
    <property type="match status" value="1"/>
</dbReference>
<evidence type="ECO:0000259" key="10">
    <source>
        <dbReference type="PROSITE" id="PS50113"/>
    </source>
</evidence>
<organism evidence="11 12">
    <name type="scientific">Flavobacterium profundi</name>
    <dbReference type="NCBI Taxonomy" id="1774945"/>
    <lineage>
        <taxon>Bacteria</taxon>
        <taxon>Pseudomonadati</taxon>
        <taxon>Bacteroidota</taxon>
        <taxon>Flavobacteriia</taxon>
        <taxon>Flavobacteriales</taxon>
        <taxon>Flavobacteriaceae</taxon>
        <taxon>Flavobacterium</taxon>
    </lineage>
</organism>
<dbReference type="RefSeq" id="WP_140997308.1">
    <property type="nucleotide sequence ID" value="NZ_VDCZ01000004.1"/>
</dbReference>
<dbReference type="Pfam" id="PF07701">
    <property type="entry name" value="HNOBA"/>
    <property type="match status" value="2"/>
</dbReference>
<dbReference type="SUPFAM" id="SSF55874">
    <property type="entry name" value="ATPase domain of HSP90 chaperone/DNA topoisomerase II/histidine kinase"/>
    <property type="match status" value="1"/>
</dbReference>
<dbReference type="InterPro" id="IPR000014">
    <property type="entry name" value="PAS"/>
</dbReference>
<feature type="domain" description="PAS" evidence="9">
    <location>
        <begin position="166"/>
        <end position="214"/>
    </location>
</feature>
<reference evidence="12" key="1">
    <citation type="submission" date="2019-05" db="EMBL/GenBank/DDBJ databases">
        <title>Flavobacterium profundi sp. nov., isolated from a deep-sea seamount.</title>
        <authorList>
            <person name="Zhang D.-C."/>
        </authorList>
    </citation>
    <scope>NUCLEOTIDE SEQUENCE [LARGE SCALE GENOMIC DNA]</scope>
    <source>
        <strain evidence="12">TP390</strain>
    </source>
</reference>
<dbReference type="PANTHER" id="PTHR43304">
    <property type="entry name" value="PHYTOCHROME-LIKE PROTEIN CPH1"/>
    <property type="match status" value="1"/>
</dbReference>
<dbReference type="PROSITE" id="PS50113">
    <property type="entry name" value="PAC"/>
    <property type="match status" value="3"/>
</dbReference>
<dbReference type="InterPro" id="IPR011645">
    <property type="entry name" value="HNOB_dom_associated"/>
</dbReference>
<dbReference type="CDD" id="cd00082">
    <property type="entry name" value="HisKA"/>
    <property type="match status" value="1"/>
</dbReference>
<dbReference type="GO" id="GO:0000155">
    <property type="term" value="F:phosphorelay sensor kinase activity"/>
    <property type="evidence" value="ECO:0007669"/>
    <property type="project" value="InterPro"/>
</dbReference>
<dbReference type="Pfam" id="PF13188">
    <property type="entry name" value="PAS_8"/>
    <property type="match status" value="1"/>
</dbReference>
<dbReference type="SMART" id="SM00091">
    <property type="entry name" value="PAS"/>
    <property type="match status" value="4"/>
</dbReference>
<dbReference type="FunFam" id="3.30.565.10:FF:000006">
    <property type="entry name" value="Sensor histidine kinase WalK"/>
    <property type="match status" value="1"/>
</dbReference>
<feature type="coiled-coil region" evidence="7">
    <location>
        <begin position="129"/>
        <end position="170"/>
    </location>
</feature>
<keyword evidence="2" id="KW-0597">Phosphoprotein</keyword>
<evidence type="ECO:0000256" key="1">
    <source>
        <dbReference type="ARBA" id="ARBA00000085"/>
    </source>
</evidence>
<feature type="domain" description="PAC" evidence="10">
    <location>
        <begin position="361"/>
        <end position="415"/>
    </location>
</feature>
<dbReference type="PANTHER" id="PTHR43304:SF1">
    <property type="entry name" value="PAC DOMAIN-CONTAINING PROTEIN"/>
    <property type="match status" value="1"/>
</dbReference>
<dbReference type="Gene3D" id="3.30.450.260">
    <property type="entry name" value="Haem NO binding associated domain"/>
    <property type="match status" value="1"/>
</dbReference>
<dbReference type="InterPro" id="IPR013767">
    <property type="entry name" value="PAS_fold"/>
</dbReference>
<dbReference type="EMBL" id="WQLW01000004">
    <property type="protein sequence ID" value="MVO08915.1"/>
    <property type="molecule type" value="Genomic_DNA"/>
</dbReference>
<comment type="caution">
    <text evidence="11">The sequence shown here is derived from an EMBL/GenBank/DDBJ whole genome shotgun (WGS) entry which is preliminary data.</text>
</comment>
<dbReference type="PROSITE" id="PS50112">
    <property type="entry name" value="PAS"/>
    <property type="match status" value="4"/>
</dbReference>
<dbReference type="InterPro" id="IPR036890">
    <property type="entry name" value="HATPase_C_sf"/>
</dbReference>
<dbReference type="SMART" id="SM00388">
    <property type="entry name" value="HisKA"/>
    <property type="match status" value="1"/>
</dbReference>
<dbReference type="InterPro" id="IPR003594">
    <property type="entry name" value="HATPase_dom"/>
</dbReference>
<dbReference type="Gene3D" id="3.30.565.10">
    <property type="entry name" value="Histidine kinase-like ATPase, C-terminal domain"/>
    <property type="match status" value="1"/>
</dbReference>
<dbReference type="PRINTS" id="PR00344">
    <property type="entry name" value="BCTRLSENSOR"/>
</dbReference>